<reference evidence="1 2" key="1">
    <citation type="journal article" date="2016" name="Mol. Biol. Evol.">
        <title>Comparative Genomics of Early-Diverging Mushroom-Forming Fungi Provides Insights into the Origins of Lignocellulose Decay Capabilities.</title>
        <authorList>
            <person name="Nagy L.G."/>
            <person name="Riley R."/>
            <person name="Tritt A."/>
            <person name="Adam C."/>
            <person name="Daum C."/>
            <person name="Floudas D."/>
            <person name="Sun H."/>
            <person name="Yadav J.S."/>
            <person name="Pangilinan J."/>
            <person name="Larsson K.H."/>
            <person name="Matsuura K."/>
            <person name="Barry K."/>
            <person name="Labutti K."/>
            <person name="Kuo R."/>
            <person name="Ohm R.A."/>
            <person name="Bhattacharya S.S."/>
            <person name="Shirouzu T."/>
            <person name="Yoshinaga Y."/>
            <person name="Martin F.M."/>
            <person name="Grigoriev I.V."/>
            <person name="Hibbett D.S."/>
        </authorList>
    </citation>
    <scope>NUCLEOTIDE SEQUENCE [LARGE SCALE GENOMIC DNA]</scope>
    <source>
        <strain evidence="1 2">HHB10207 ss-3</strain>
    </source>
</reference>
<proteinExistence type="predicted"/>
<keyword evidence="2" id="KW-1185">Reference proteome</keyword>
<feature type="non-terminal residue" evidence="1">
    <location>
        <position position="464"/>
    </location>
</feature>
<gene>
    <name evidence="1" type="ORF">SISSUDRAFT_1067755</name>
</gene>
<dbReference type="OrthoDB" id="3183574at2759"/>
<accession>A0A165WR62</accession>
<dbReference type="EMBL" id="KV428581">
    <property type="protein sequence ID" value="KZT31443.1"/>
    <property type="molecule type" value="Genomic_DNA"/>
</dbReference>
<evidence type="ECO:0000313" key="1">
    <source>
        <dbReference type="EMBL" id="KZT31443.1"/>
    </source>
</evidence>
<protein>
    <submittedName>
        <fullName evidence="1">Uncharacterized protein</fullName>
    </submittedName>
</protein>
<evidence type="ECO:0000313" key="2">
    <source>
        <dbReference type="Proteomes" id="UP000076798"/>
    </source>
</evidence>
<dbReference type="AlphaFoldDB" id="A0A165WR62"/>
<organism evidence="1 2">
    <name type="scientific">Sistotremastrum suecicum HHB10207 ss-3</name>
    <dbReference type="NCBI Taxonomy" id="1314776"/>
    <lineage>
        <taxon>Eukaryota</taxon>
        <taxon>Fungi</taxon>
        <taxon>Dikarya</taxon>
        <taxon>Basidiomycota</taxon>
        <taxon>Agaricomycotina</taxon>
        <taxon>Agaricomycetes</taxon>
        <taxon>Sistotremastrales</taxon>
        <taxon>Sistotremastraceae</taxon>
        <taxon>Sistotremastrum</taxon>
    </lineage>
</organism>
<dbReference type="Proteomes" id="UP000076798">
    <property type="component" value="Unassembled WGS sequence"/>
</dbReference>
<sequence length="464" mass="53292">MPSGVQNRYRMERTAGKTSFRINVLESSVRDPIHTIVHFPSTHLMNFLTNNAIVSLYADLTFENIGIMRDVADDFDHNGFKILTEVDNHRTAYSACPLYQRVVYDRHTMFYHFENNMYDNLRAPRLTKYEWNLWQKTPCAYGNCQYCCPFETYKDPHKCPSLLEYLQYLVAEKQNQQNALMPQRVNAPGTADQTSQNSEPFSLCVPAIAPLPFKIRGFGAKQSYHVLRLKSEQCAKGSTPASKMPTNPLVAYTEHSGVDNMRRSLFTFIPVWILFVLAESCPHTIPNIQNMFLLRFTSILALYFNDPNDFRRFMRHNHILVTGSVALHLWTADHIWFPPNLDLLCTSHTLPFLHQRLLDNNYQLALGPNPDPLSRYVHTHSSAENRAQYVRTNEDGSNSTVHVLCSTTDNPVTPIFDFHSTVTMNYVTADTIVSLYPTLTEAHRGIFQNLTMRPESVNVLDDEV</sequence>
<name>A0A165WR62_9AGAM</name>